<dbReference type="Pfam" id="PF01823">
    <property type="entry name" value="MACPF"/>
    <property type="match status" value="1"/>
</dbReference>
<dbReference type="Proteomes" id="UP000683360">
    <property type="component" value="Unassembled WGS sequence"/>
</dbReference>
<reference evidence="5" key="1">
    <citation type="submission" date="2021-03" db="EMBL/GenBank/DDBJ databases">
        <authorList>
            <person name="Bekaert M."/>
        </authorList>
    </citation>
    <scope>NUCLEOTIDE SEQUENCE</scope>
</reference>
<keyword evidence="1" id="KW-0175">Coiled coil</keyword>
<dbReference type="PANTHER" id="PTHR19324:SF33">
    <property type="entry name" value="MUCIN-5AC"/>
    <property type="match status" value="1"/>
</dbReference>
<protein>
    <recommendedName>
        <fullName evidence="7">MACPF domain-containing protein</fullName>
    </recommendedName>
</protein>
<proteinExistence type="predicted"/>
<evidence type="ECO:0008006" key="7">
    <source>
        <dbReference type="Google" id="ProtNLM"/>
    </source>
</evidence>
<keyword evidence="6" id="KW-1185">Reference proteome</keyword>
<dbReference type="PANTHER" id="PTHR19324">
    <property type="entry name" value="PERFORIN-LIKE PROTEIN 1"/>
    <property type="match status" value="1"/>
</dbReference>
<dbReference type="EMBL" id="CAJPWZ010001711">
    <property type="protein sequence ID" value="CAG2221971.1"/>
    <property type="molecule type" value="Genomic_DNA"/>
</dbReference>
<evidence type="ECO:0000313" key="6">
    <source>
        <dbReference type="Proteomes" id="UP000683360"/>
    </source>
</evidence>
<evidence type="ECO:0000256" key="1">
    <source>
        <dbReference type="SAM" id="Coils"/>
    </source>
</evidence>
<dbReference type="InterPro" id="IPR031569">
    <property type="entry name" value="ApeC"/>
</dbReference>
<sequence>MSMSTPDINKHRLRRDSKPSPPVQESSKRFIMSSPTCPETSKSPSINVDPSVIRHAPIKAGLSSFDHLPPSKSISQPITCTLSQSDVTRIALELKQMLHSEIDYTIKATIDQYKQEINTLTNENQKLRDDLDSLEQYGRRDLMRINGIPDGGNTETSDKTTELVTTLIKSIDRELQPGDIIRSHRIGSAPLTINSSENGNHVQSKTPRQIIVRLKDPQVKKRILRCKKLLKNRRDMKYVKLNEDLTKTRNNIAYKVRQLKIERIIKDTWTNDGKIMRQILNSNIYTTDSHFNIANLNVTNNVGNTSDTCEKIDTVEWFYGEKSYQEKLLKSFSNFRLAFTSSPQFVHHKYYTFPDHQVVQEFHETCLNEGTKSIYGDYTWQSRNPSVTDEFAAAVCGLSSVYDAEEYRKFLETWGTHVIFSAEAGKKKIKRYKKIDVEYFDYVENKVPEAILPYFNKDARTIDHRVFASSPYFQTRYGDYMTSLHVGTDIELEPVFLKLISIDMMFQKQFWNLLERFIAQSTCNDNTSVQTIANKKNLVIQALNDYNNNASIPQDKNIVIPTIWPKGTYALVKVEHQTYGNAVCPSGVRWDSSSVRFSSGYVRWDTKDNSYSRCNQASGYYPSGTYSTDIMMNFCCRNDSDSSIPITLPRDQPFYLVRNNGSKQCQQVNGMTSKEEYITWDNANNSQLYKNYKITSDIHPLVNVTIDFDITMYFCYYYK</sequence>
<feature type="region of interest" description="Disordered" evidence="2">
    <location>
        <begin position="1"/>
        <end position="49"/>
    </location>
</feature>
<gene>
    <name evidence="5" type="ORF">MEDL_35334</name>
</gene>
<evidence type="ECO:0000259" key="4">
    <source>
        <dbReference type="Pfam" id="PF16977"/>
    </source>
</evidence>
<dbReference type="AlphaFoldDB" id="A0A8S3SJP2"/>
<feature type="domain" description="MACPF" evidence="3">
    <location>
        <begin position="380"/>
        <end position="425"/>
    </location>
</feature>
<evidence type="ECO:0000259" key="3">
    <source>
        <dbReference type="Pfam" id="PF01823"/>
    </source>
</evidence>
<dbReference type="InterPro" id="IPR020864">
    <property type="entry name" value="MACPF"/>
</dbReference>
<dbReference type="Gene3D" id="3.30.70.1820">
    <property type="entry name" value="L1 transposable element, RRM domain"/>
    <property type="match status" value="1"/>
</dbReference>
<dbReference type="Pfam" id="PF16977">
    <property type="entry name" value="ApeC"/>
    <property type="match status" value="1"/>
</dbReference>
<feature type="coiled-coil region" evidence="1">
    <location>
        <begin position="110"/>
        <end position="137"/>
    </location>
</feature>
<feature type="domain" description="Apextrin C-terminal" evidence="4">
    <location>
        <begin position="562"/>
        <end position="717"/>
    </location>
</feature>
<organism evidence="5 6">
    <name type="scientific">Mytilus edulis</name>
    <name type="common">Blue mussel</name>
    <dbReference type="NCBI Taxonomy" id="6550"/>
    <lineage>
        <taxon>Eukaryota</taxon>
        <taxon>Metazoa</taxon>
        <taxon>Spiralia</taxon>
        <taxon>Lophotrochozoa</taxon>
        <taxon>Mollusca</taxon>
        <taxon>Bivalvia</taxon>
        <taxon>Autobranchia</taxon>
        <taxon>Pteriomorphia</taxon>
        <taxon>Mytilida</taxon>
        <taxon>Mytiloidea</taxon>
        <taxon>Mytilidae</taxon>
        <taxon>Mytilinae</taxon>
        <taxon>Mytilus</taxon>
    </lineage>
</organism>
<evidence type="ECO:0000313" key="5">
    <source>
        <dbReference type="EMBL" id="CAG2221971.1"/>
    </source>
</evidence>
<accession>A0A8S3SJP2</accession>
<dbReference type="OrthoDB" id="6054380at2759"/>
<comment type="caution">
    <text evidence="5">The sequence shown here is derived from an EMBL/GenBank/DDBJ whole genome shotgun (WGS) entry which is preliminary data.</text>
</comment>
<name>A0A8S3SJP2_MYTED</name>
<evidence type="ECO:0000256" key="2">
    <source>
        <dbReference type="SAM" id="MobiDB-lite"/>
    </source>
</evidence>
<feature type="compositionally biased region" description="Polar residues" evidence="2">
    <location>
        <begin position="33"/>
        <end position="48"/>
    </location>
</feature>